<dbReference type="Pfam" id="PF09906">
    <property type="entry name" value="DUF2135"/>
    <property type="match status" value="1"/>
</dbReference>
<feature type="compositionally biased region" description="Low complexity" evidence="1">
    <location>
        <begin position="61"/>
        <end position="79"/>
    </location>
</feature>
<protein>
    <submittedName>
        <fullName evidence="3">SAP DNA-binding domain-containing protein</fullName>
    </submittedName>
</protein>
<dbReference type="OMA" id="TSHNRKI"/>
<dbReference type="VEuPathDB" id="AmoebaDB:DDB_G0286619"/>
<feature type="compositionally biased region" description="Low complexity" evidence="1">
    <location>
        <begin position="143"/>
        <end position="178"/>
    </location>
</feature>
<dbReference type="Gene3D" id="2.60.120.380">
    <property type="match status" value="1"/>
</dbReference>
<dbReference type="PaxDb" id="44689-DDB0220665"/>
<proteinExistence type="predicted"/>
<dbReference type="RefSeq" id="XP_637573.1">
    <property type="nucleotide sequence ID" value="XM_632481.1"/>
</dbReference>
<dbReference type="HOGENOM" id="CLU_593721_0_0_1"/>
<dbReference type="EMBL" id="AAFI02000089">
    <property type="protein sequence ID" value="EAL64065.1"/>
    <property type="molecule type" value="Genomic_DNA"/>
</dbReference>
<dbReference type="AlphaFoldDB" id="Q54LI8"/>
<organism evidence="3 4">
    <name type="scientific">Dictyostelium discoideum</name>
    <name type="common">Social amoeba</name>
    <dbReference type="NCBI Taxonomy" id="44689"/>
    <lineage>
        <taxon>Eukaryota</taxon>
        <taxon>Amoebozoa</taxon>
        <taxon>Evosea</taxon>
        <taxon>Eumycetozoa</taxon>
        <taxon>Dictyostelia</taxon>
        <taxon>Dictyosteliales</taxon>
        <taxon>Dictyosteliaceae</taxon>
        <taxon>Dictyostelium</taxon>
    </lineage>
</organism>
<feature type="region of interest" description="Disordered" evidence="1">
    <location>
        <begin position="48"/>
        <end position="187"/>
    </location>
</feature>
<keyword evidence="4" id="KW-1185">Reference proteome</keyword>
<dbReference type="SMR" id="Q54LI8"/>
<dbReference type="InterPro" id="IPR019220">
    <property type="entry name" value="DUF2135"/>
</dbReference>
<dbReference type="Proteomes" id="UP000002195">
    <property type="component" value="Unassembled WGS sequence"/>
</dbReference>
<dbReference type="dictyBase" id="DDB_G0286619"/>
<dbReference type="InParanoid" id="Q54LI8"/>
<feature type="domain" description="SAP" evidence="2">
    <location>
        <begin position="12"/>
        <end position="46"/>
    </location>
</feature>
<accession>Q54LI8</accession>
<reference evidence="3 4" key="1">
    <citation type="journal article" date="2005" name="Nature">
        <title>The genome of the social amoeba Dictyostelium discoideum.</title>
        <authorList>
            <consortium name="The Dictyostelium discoideum Sequencing Consortium"/>
            <person name="Eichinger L."/>
            <person name="Pachebat J.A."/>
            <person name="Glockner G."/>
            <person name="Rajandream M.A."/>
            <person name="Sucgang R."/>
            <person name="Berriman M."/>
            <person name="Song J."/>
            <person name="Olsen R."/>
            <person name="Szafranski K."/>
            <person name="Xu Q."/>
            <person name="Tunggal B."/>
            <person name="Kummerfeld S."/>
            <person name="Madera M."/>
            <person name="Konfortov B.A."/>
            <person name="Rivero F."/>
            <person name="Bankier A.T."/>
            <person name="Lehmann R."/>
            <person name="Hamlin N."/>
            <person name="Davies R."/>
            <person name="Gaudet P."/>
            <person name="Fey P."/>
            <person name="Pilcher K."/>
            <person name="Chen G."/>
            <person name="Saunders D."/>
            <person name="Sodergren E."/>
            <person name="Davis P."/>
            <person name="Kerhornou A."/>
            <person name="Nie X."/>
            <person name="Hall N."/>
            <person name="Anjard C."/>
            <person name="Hemphill L."/>
            <person name="Bason N."/>
            <person name="Farbrother P."/>
            <person name="Desany B."/>
            <person name="Just E."/>
            <person name="Morio T."/>
            <person name="Rost R."/>
            <person name="Churcher C."/>
            <person name="Cooper J."/>
            <person name="Haydock S."/>
            <person name="van Driessche N."/>
            <person name="Cronin A."/>
            <person name="Goodhead I."/>
            <person name="Muzny D."/>
            <person name="Mourier T."/>
            <person name="Pain A."/>
            <person name="Lu M."/>
            <person name="Harper D."/>
            <person name="Lindsay R."/>
            <person name="Hauser H."/>
            <person name="James K."/>
            <person name="Quiles M."/>
            <person name="Madan Babu M."/>
            <person name="Saito T."/>
            <person name="Buchrieser C."/>
            <person name="Wardroper A."/>
            <person name="Felder M."/>
            <person name="Thangavelu M."/>
            <person name="Johnson D."/>
            <person name="Knights A."/>
            <person name="Loulseged H."/>
            <person name="Mungall K."/>
            <person name="Oliver K."/>
            <person name="Price C."/>
            <person name="Quail M.A."/>
            <person name="Urushihara H."/>
            <person name="Hernandez J."/>
            <person name="Rabbinowitsch E."/>
            <person name="Steffen D."/>
            <person name="Sanders M."/>
            <person name="Ma J."/>
            <person name="Kohara Y."/>
            <person name="Sharp S."/>
            <person name="Simmonds M."/>
            <person name="Spiegler S."/>
            <person name="Tivey A."/>
            <person name="Sugano S."/>
            <person name="White B."/>
            <person name="Walker D."/>
            <person name="Woodward J."/>
            <person name="Winckler T."/>
            <person name="Tanaka Y."/>
            <person name="Shaulsky G."/>
            <person name="Schleicher M."/>
            <person name="Weinstock G."/>
            <person name="Rosenthal A."/>
            <person name="Cox E.C."/>
            <person name="Chisholm R.L."/>
            <person name="Gibbs R."/>
            <person name="Loomis W.F."/>
            <person name="Platzer M."/>
            <person name="Kay R.R."/>
            <person name="Williams J."/>
            <person name="Dear P.H."/>
            <person name="Noegel A.A."/>
            <person name="Barrell B."/>
            <person name="Kuspa A."/>
        </authorList>
    </citation>
    <scope>NUCLEOTIDE SEQUENCE [LARGE SCALE GENOMIC DNA]</scope>
    <source>
        <strain evidence="3 4">AX4</strain>
    </source>
</reference>
<dbReference type="GeneID" id="8625713"/>
<dbReference type="KEGG" id="ddi:DDB_G0286619"/>
<feature type="compositionally biased region" description="Low complexity" evidence="1">
    <location>
        <begin position="104"/>
        <end position="134"/>
    </location>
</feature>
<dbReference type="PROSITE" id="PS50800">
    <property type="entry name" value="SAP"/>
    <property type="match status" value="1"/>
</dbReference>
<evidence type="ECO:0000256" key="1">
    <source>
        <dbReference type="SAM" id="MobiDB-lite"/>
    </source>
</evidence>
<evidence type="ECO:0000313" key="4">
    <source>
        <dbReference type="Proteomes" id="UP000002195"/>
    </source>
</evidence>
<comment type="caution">
    <text evidence="3">The sequence shown here is derived from an EMBL/GenBank/DDBJ whole genome shotgun (WGS) entry which is preliminary data.</text>
</comment>
<evidence type="ECO:0000259" key="2">
    <source>
        <dbReference type="PROSITE" id="PS50800"/>
    </source>
</evidence>
<sequence>MSTDSEYSRTYLEGLLGSEVSKICKQLGLKSSGVKPHLIKTILNFQNPDNSKTKVTKTKSKPTTTKTPKTKSTTTTTTNKKSKTKIASKPAPKVSKPKAKSSKKPAAVQPTTTTTTTTTAATTTTTPEAAPTITNNSITPEVPSSATTSESAPPTTTTTASTTTAITPEITSSTATATKEFKHDGDPDNEVISLRMNREGCNTGELHASLIWNDIADLDLHVITPSGEHLYYGHKESRCGGWLDKDMNVTVSQHSEHPIENIFWASAPSGKYKIYVNHFRCHTSSDPRFQSSTRSVPFRVRLIKEGATQWFQGTVAPNKNVTCFEFNLKGSGAVGSFVVLPPNNVPSTFKELCEKNRVSYSQGEGYYALKKKEEISEIKDMVLHNTKSDTFIIGHNDVCQALNQPANKRITLKPTDLPPDTRLFVQSTSHNRKIPADTHVLMKVSVKEALTFRQSSKYNFK</sequence>
<gene>
    <name evidence="3" type="ORF">DDB_G0286619</name>
</gene>
<dbReference type="STRING" id="44689.Q54LI8"/>
<dbReference type="InterPro" id="IPR003034">
    <property type="entry name" value="SAP_dom"/>
</dbReference>
<keyword evidence="3" id="KW-0238">DNA-binding</keyword>
<name>Q54LI8_DICDI</name>
<dbReference type="eggNOG" id="ENOG502SBYG">
    <property type="taxonomic scope" value="Eukaryota"/>
</dbReference>
<dbReference type="GO" id="GO:0003677">
    <property type="term" value="F:DNA binding"/>
    <property type="evidence" value="ECO:0007669"/>
    <property type="project" value="UniProtKB-KW"/>
</dbReference>
<evidence type="ECO:0000313" key="3">
    <source>
        <dbReference type="EMBL" id="EAL64065.1"/>
    </source>
</evidence>